<sequence>MYDIKYHILVFQLFYFMFLGVFSLATLWPTCGNWTLDCVVFLSALMIEMELVWTTYKKKQVTLQF</sequence>
<keyword evidence="1" id="KW-0472">Membrane</keyword>
<keyword evidence="1" id="KW-0812">Transmembrane</keyword>
<evidence type="ECO:0000313" key="3">
    <source>
        <dbReference type="Proteomes" id="UP000828390"/>
    </source>
</evidence>
<protein>
    <submittedName>
        <fullName evidence="2">Uncharacterized protein</fullName>
    </submittedName>
</protein>
<accession>A0A9D4EL26</accession>
<organism evidence="2 3">
    <name type="scientific">Dreissena polymorpha</name>
    <name type="common">Zebra mussel</name>
    <name type="synonym">Mytilus polymorpha</name>
    <dbReference type="NCBI Taxonomy" id="45954"/>
    <lineage>
        <taxon>Eukaryota</taxon>
        <taxon>Metazoa</taxon>
        <taxon>Spiralia</taxon>
        <taxon>Lophotrochozoa</taxon>
        <taxon>Mollusca</taxon>
        <taxon>Bivalvia</taxon>
        <taxon>Autobranchia</taxon>
        <taxon>Heteroconchia</taxon>
        <taxon>Euheterodonta</taxon>
        <taxon>Imparidentia</taxon>
        <taxon>Neoheterodontei</taxon>
        <taxon>Myida</taxon>
        <taxon>Dreissenoidea</taxon>
        <taxon>Dreissenidae</taxon>
        <taxon>Dreissena</taxon>
    </lineage>
</organism>
<dbReference type="EMBL" id="JAIWYP010000008">
    <property type="protein sequence ID" value="KAH3781591.1"/>
    <property type="molecule type" value="Genomic_DNA"/>
</dbReference>
<name>A0A9D4EL26_DREPO</name>
<dbReference type="Proteomes" id="UP000828390">
    <property type="component" value="Unassembled WGS sequence"/>
</dbReference>
<reference evidence="2" key="2">
    <citation type="submission" date="2020-11" db="EMBL/GenBank/DDBJ databases">
        <authorList>
            <person name="McCartney M.A."/>
            <person name="Auch B."/>
            <person name="Kono T."/>
            <person name="Mallez S."/>
            <person name="Becker A."/>
            <person name="Gohl D.M."/>
            <person name="Silverstein K.A.T."/>
            <person name="Koren S."/>
            <person name="Bechman K.B."/>
            <person name="Herman A."/>
            <person name="Abrahante J.E."/>
            <person name="Garbe J."/>
        </authorList>
    </citation>
    <scope>NUCLEOTIDE SEQUENCE</scope>
    <source>
        <strain evidence="2">Duluth1</strain>
        <tissue evidence="2">Whole animal</tissue>
    </source>
</reference>
<dbReference type="AlphaFoldDB" id="A0A9D4EL26"/>
<feature type="transmembrane region" description="Helical" evidence="1">
    <location>
        <begin position="34"/>
        <end position="56"/>
    </location>
</feature>
<gene>
    <name evidence="2" type="ORF">DPMN_159490</name>
</gene>
<feature type="transmembrane region" description="Helical" evidence="1">
    <location>
        <begin position="7"/>
        <end position="28"/>
    </location>
</feature>
<keyword evidence="3" id="KW-1185">Reference proteome</keyword>
<keyword evidence="1" id="KW-1133">Transmembrane helix</keyword>
<proteinExistence type="predicted"/>
<comment type="caution">
    <text evidence="2">The sequence shown here is derived from an EMBL/GenBank/DDBJ whole genome shotgun (WGS) entry which is preliminary data.</text>
</comment>
<evidence type="ECO:0000313" key="2">
    <source>
        <dbReference type="EMBL" id="KAH3781591.1"/>
    </source>
</evidence>
<evidence type="ECO:0000256" key="1">
    <source>
        <dbReference type="SAM" id="Phobius"/>
    </source>
</evidence>
<reference evidence="2" key="1">
    <citation type="journal article" date="2019" name="bioRxiv">
        <title>The Genome of the Zebra Mussel, Dreissena polymorpha: A Resource for Invasive Species Research.</title>
        <authorList>
            <person name="McCartney M.A."/>
            <person name="Auch B."/>
            <person name="Kono T."/>
            <person name="Mallez S."/>
            <person name="Zhang Y."/>
            <person name="Obille A."/>
            <person name="Becker A."/>
            <person name="Abrahante J.E."/>
            <person name="Garbe J."/>
            <person name="Badalamenti J.P."/>
            <person name="Herman A."/>
            <person name="Mangelson H."/>
            <person name="Liachko I."/>
            <person name="Sullivan S."/>
            <person name="Sone E.D."/>
            <person name="Koren S."/>
            <person name="Silverstein K.A.T."/>
            <person name="Beckman K.B."/>
            <person name="Gohl D.M."/>
        </authorList>
    </citation>
    <scope>NUCLEOTIDE SEQUENCE</scope>
    <source>
        <strain evidence="2">Duluth1</strain>
        <tissue evidence="2">Whole animal</tissue>
    </source>
</reference>